<name>A0ABU7XXB1_9FLAO</name>
<dbReference type="InterPro" id="IPR054491">
    <property type="entry name" value="MGH1-like_GH"/>
</dbReference>
<organism evidence="2 3">
    <name type="scientific">Flavivirga spongiicola</name>
    <dbReference type="NCBI Taxonomy" id="421621"/>
    <lineage>
        <taxon>Bacteria</taxon>
        <taxon>Pseudomonadati</taxon>
        <taxon>Bacteroidota</taxon>
        <taxon>Flavobacteriia</taxon>
        <taxon>Flavobacteriales</taxon>
        <taxon>Flavobacteriaceae</taxon>
        <taxon>Flavivirga</taxon>
    </lineage>
</organism>
<dbReference type="SUPFAM" id="SSF48208">
    <property type="entry name" value="Six-hairpin glycosidases"/>
    <property type="match status" value="1"/>
</dbReference>
<dbReference type="Gene3D" id="1.50.10.10">
    <property type="match status" value="1"/>
</dbReference>
<dbReference type="InterPro" id="IPR012341">
    <property type="entry name" value="6hp_glycosidase-like_sf"/>
</dbReference>
<dbReference type="InterPro" id="IPR008928">
    <property type="entry name" value="6-hairpin_glycosidase_sf"/>
</dbReference>
<feature type="domain" description="Mannosylglycerate hydrolase MGH1-like glycoside hydrolase" evidence="1">
    <location>
        <begin position="549"/>
        <end position="803"/>
    </location>
</feature>
<proteinExistence type="predicted"/>
<dbReference type="Pfam" id="PF22422">
    <property type="entry name" value="MGH1-like_GH"/>
    <property type="match status" value="1"/>
</dbReference>
<dbReference type="RefSeq" id="WP_303307294.1">
    <property type="nucleotide sequence ID" value="NZ_JAODOP010000004.1"/>
</dbReference>
<sequence length="920" mass="105952">MQNLLILVFLLPISLIAQKASLDLSLIKKYEYSHDLELSDWGPYSKKYNGISHITNKEKGYRFDLSLAVGFFHRSKMIIPDVIQERDYFVWDVDPSLKYLGYNYQLEWKDKVTCDVVFSEIDKNKRLISITYSNNTVSRQDVVYNLLASINYPIKQVKKEKKPVLPVKVELPNYGTWIDGMDYKTLNYAHPRYDDNLIYNAFSKGEIYGSGMVNSRALGASFAKDKGDKVTYDLNHVVNKDEIVFRYKTKGNTVVRLDARGIIDGELTFEPTSDFGIKRVKINPSKRHVSELILTSKGNEVFILDGFALVPDTTYDELKFVQEKFQPIPILENGPVHNSKIIKYNNTDLFYGILWEGAEHYQVEIHSDGLENLPAYNNRNIDVSSHFENNRGHFTDILVYGIEVMPFSKKELNGLVCVGTKAEVTEQLQSFSENKKVYNNHKNDLYKALHSNTLDSEYDFAMNRMKSVMANNLVFPIICDNEYIKHYTPGRRWNSLYTWDVGMIGIGMLEMDLNKSINILNTYTFPAEAPNAFVHHGTPAPTQIYQYLEIWNKTNNKTFLKHFYPRLKKYYQFLAGTYGSSITRMPSNLIKTWDYFYNSAGWDDYPPQRWVEHHDPENLIAPAISSTHVIRSAKILKGAAIELGLSKDIKMYDSDIRAVSAALQKYSWDEPSGYFSYVKHNKAGDVTGILRSKDGNNMNMGMDGASPIIAGACNDKQRDVIIDKLLDKNRLWTKLGISVDKKAPFFNTNAYDNETVWISHQWFFWKTLLDLGYGQEAWDLANTALKVFSDETNRTYHCWEHYTQESLLGSGWHQFSGLNAPLVNWYAAYFKPGSIYAGFDFWIKSTHMENDFSGAEISFKLEDLHRSKNKDFLVSLNKNYSYVVYLNGKEINHKRITETALLISVPSIDKNNTIRILKRG</sequence>
<evidence type="ECO:0000259" key="1">
    <source>
        <dbReference type="Pfam" id="PF22422"/>
    </source>
</evidence>
<dbReference type="Proteomes" id="UP001337305">
    <property type="component" value="Unassembled WGS sequence"/>
</dbReference>
<protein>
    <recommendedName>
        <fullName evidence="1">Mannosylglycerate hydrolase MGH1-like glycoside hydrolase domain-containing protein</fullName>
    </recommendedName>
</protein>
<dbReference type="EMBL" id="JAODOP010000004">
    <property type="protein sequence ID" value="MEF3834991.1"/>
    <property type="molecule type" value="Genomic_DNA"/>
</dbReference>
<comment type="caution">
    <text evidence="2">The sequence shown here is derived from an EMBL/GenBank/DDBJ whole genome shotgun (WGS) entry which is preliminary data.</text>
</comment>
<reference evidence="2 3" key="1">
    <citation type="submission" date="2022-09" db="EMBL/GenBank/DDBJ databases">
        <title>Genome sequencing of Flavivirga sp. MEBiC05379.</title>
        <authorList>
            <person name="Oh H.-M."/>
            <person name="Kwon K.K."/>
            <person name="Park M.J."/>
            <person name="Yang S.-H."/>
        </authorList>
    </citation>
    <scope>NUCLEOTIDE SEQUENCE [LARGE SCALE GENOMIC DNA]</scope>
    <source>
        <strain evidence="2 3">MEBiC05379</strain>
    </source>
</reference>
<keyword evidence="3" id="KW-1185">Reference proteome</keyword>
<evidence type="ECO:0000313" key="3">
    <source>
        <dbReference type="Proteomes" id="UP001337305"/>
    </source>
</evidence>
<gene>
    <name evidence="2" type="ORF">N1F79_17800</name>
</gene>
<evidence type="ECO:0000313" key="2">
    <source>
        <dbReference type="EMBL" id="MEF3834991.1"/>
    </source>
</evidence>
<accession>A0ABU7XXB1</accession>